<sequence length="531" mass="61144">MSKLFKLLSVFLVMSSVSCIGVKKHNTQVAAAHTPEELREDVAYTYKKFKQLHPNLYQYVSESELDRKFDSLKASLKEPMNGEEFYKVLSPVVSEIRQGHISTSFPKKRFTKKERKARKNLKLDFYELDFEYIDKDIYISRTGKKDSVLIGSRVLEVDKKPISTIIDAYRKTFSSDGYNTTFENNYIALRFGRLYAKHSGPLDSVSLKLQNKDSIYTKWFKRYDKTKTDTDVTAKSDSLKPEKIKLTRAEKQAKRLELKQTKKKNKKYGYVKSRDRFNRNFKFLDAAAEVGYFKIRSWTTGKYKEFYEESFTKLDSANAKYLVLDLRDNTGGRLAEIREFYKYLVDDEFQFVEAAYTKTRLPYLKNYYSGNPDIVSVLAQSLSVPILFTHNILKSSKKDGKLRFNYSYAKKTKPSPLNFKGKIYVLINGNSFSASSILSTNLKASNRAVFVGEETGGACNGTVAGFYKLITLPNTKVRVRFGLMQIQTPQKWQEPDGYGIKPDIVITPNAEDRFSGKDAEIAWVLEDIRAN</sequence>
<accession>A0A7H9AP07</accession>
<dbReference type="GO" id="GO:0007165">
    <property type="term" value="P:signal transduction"/>
    <property type="evidence" value="ECO:0007669"/>
    <property type="project" value="TreeGrafter"/>
</dbReference>
<dbReference type="KEGG" id="cagg:HYG79_07345"/>
<dbReference type="SMART" id="SM00245">
    <property type="entry name" value="TSPc"/>
    <property type="match status" value="1"/>
</dbReference>
<dbReference type="Pfam" id="PF03572">
    <property type="entry name" value="Peptidase_S41"/>
    <property type="match status" value="1"/>
</dbReference>
<name>A0A7H9AP07_9FLAO</name>
<evidence type="ECO:0000313" key="3">
    <source>
        <dbReference type="Proteomes" id="UP000509302"/>
    </source>
</evidence>
<reference evidence="2 3" key="1">
    <citation type="journal article" date="2006" name="Int. J. Syst. Evol. Microbiol.">
        <title>Costertonia aggregata gen. nov., sp. nov., a mesophilic marine bacterium of the family Flavobacteriaceae, isolated from a mature biofilm.</title>
        <authorList>
            <person name="Kwon K.K."/>
            <person name="Lee Y.K."/>
            <person name="Lee H.K."/>
        </authorList>
    </citation>
    <scope>NUCLEOTIDE SEQUENCE [LARGE SCALE GENOMIC DNA]</scope>
    <source>
        <strain evidence="2 3">KCCM 42265</strain>
    </source>
</reference>
<evidence type="ECO:0000313" key="2">
    <source>
        <dbReference type="EMBL" id="QLG45170.1"/>
    </source>
</evidence>
<dbReference type="GO" id="GO:0008236">
    <property type="term" value="F:serine-type peptidase activity"/>
    <property type="evidence" value="ECO:0007669"/>
    <property type="project" value="InterPro"/>
</dbReference>
<protein>
    <submittedName>
        <fullName evidence="2">S41 family peptidase</fullName>
    </submittedName>
</protein>
<gene>
    <name evidence="2" type="ORF">HYG79_07345</name>
</gene>
<dbReference type="GO" id="GO:0030288">
    <property type="term" value="C:outer membrane-bounded periplasmic space"/>
    <property type="evidence" value="ECO:0007669"/>
    <property type="project" value="TreeGrafter"/>
</dbReference>
<dbReference type="InterPro" id="IPR005151">
    <property type="entry name" value="Tail-specific_protease"/>
</dbReference>
<proteinExistence type="predicted"/>
<organism evidence="2 3">
    <name type="scientific">Costertonia aggregata</name>
    <dbReference type="NCBI Taxonomy" id="343403"/>
    <lineage>
        <taxon>Bacteria</taxon>
        <taxon>Pseudomonadati</taxon>
        <taxon>Bacteroidota</taxon>
        <taxon>Flavobacteriia</taxon>
        <taxon>Flavobacteriales</taxon>
        <taxon>Flavobacteriaceae</taxon>
        <taxon>Costertonia</taxon>
    </lineage>
</organism>
<dbReference type="EMBL" id="CP058595">
    <property type="protein sequence ID" value="QLG45170.1"/>
    <property type="molecule type" value="Genomic_DNA"/>
</dbReference>
<dbReference type="InterPro" id="IPR029045">
    <property type="entry name" value="ClpP/crotonase-like_dom_sf"/>
</dbReference>
<dbReference type="Proteomes" id="UP000509302">
    <property type="component" value="Chromosome"/>
</dbReference>
<dbReference type="AlphaFoldDB" id="A0A7H9AP07"/>
<dbReference type="PROSITE" id="PS51257">
    <property type="entry name" value="PROKAR_LIPOPROTEIN"/>
    <property type="match status" value="1"/>
</dbReference>
<dbReference type="GO" id="GO:0004175">
    <property type="term" value="F:endopeptidase activity"/>
    <property type="evidence" value="ECO:0007669"/>
    <property type="project" value="TreeGrafter"/>
</dbReference>
<dbReference type="PANTHER" id="PTHR32060">
    <property type="entry name" value="TAIL-SPECIFIC PROTEASE"/>
    <property type="match status" value="1"/>
</dbReference>
<dbReference type="CDD" id="cd06567">
    <property type="entry name" value="Peptidase_S41"/>
    <property type="match status" value="1"/>
</dbReference>
<feature type="domain" description="Tail specific protease" evidence="1">
    <location>
        <begin position="239"/>
        <end position="507"/>
    </location>
</feature>
<dbReference type="RefSeq" id="WP_179241460.1">
    <property type="nucleotide sequence ID" value="NZ_CP058595.1"/>
</dbReference>
<dbReference type="SUPFAM" id="SSF52096">
    <property type="entry name" value="ClpP/crotonase"/>
    <property type="match status" value="1"/>
</dbReference>
<keyword evidence="3" id="KW-1185">Reference proteome</keyword>
<dbReference type="GO" id="GO:0006508">
    <property type="term" value="P:proteolysis"/>
    <property type="evidence" value="ECO:0007669"/>
    <property type="project" value="InterPro"/>
</dbReference>
<dbReference type="Gene3D" id="3.90.226.10">
    <property type="entry name" value="2-enoyl-CoA Hydratase, Chain A, domain 1"/>
    <property type="match status" value="1"/>
</dbReference>
<evidence type="ECO:0000259" key="1">
    <source>
        <dbReference type="SMART" id="SM00245"/>
    </source>
</evidence>
<dbReference type="PANTHER" id="PTHR32060:SF30">
    <property type="entry name" value="CARBOXY-TERMINAL PROCESSING PROTEASE CTPA"/>
    <property type="match status" value="1"/>
</dbReference>